<gene>
    <name evidence="4" type="ORF">MANY_54210</name>
</gene>
<organism evidence="4 5">
    <name type="scientific">Mycolicibacterium anyangense</name>
    <dbReference type="NCBI Taxonomy" id="1431246"/>
    <lineage>
        <taxon>Bacteria</taxon>
        <taxon>Bacillati</taxon>
        <taxon>Actinomycetota</taxon>
        <taxon>Actinomycetes</taxon>
        <taxon>Mycobacteriales</taxon>
        <taxon>Mycobacteriaceae</taxon>
        <taxon>Mycolicibacterium</taxon>
    </lineage>
</organism>
<dbReference type="AlphaFoldDB" id="A0A6N4WJ44"/>
<evidence type="ECO:0000313" key="5">
    <source>
        <dbReference type="Proteomes" id="UP000467249"/>
    </source>
</evidence>
<dbReference type="KEGG" id="many:MANY_54210"/>
<dbReference type="InterPro" id="IPR000873">
    <property type="entry name" value="AMP-dep_synth/lig_dom"/>
</dbReference>
<dbReference type="EMBL" id="AP022620">
    <property type="protein sequence ID" value="BBZ80084.1"/>
    <property type="molecule type" value="Genomic_DNA"/>
</dbReference>
<dbReference type="PROSITE" id="PS00455">
    <property type="entry name" value="AMP_BINDING"/>
    <property type="match status" value="1"/>
</dbReference>
<dbReference type="SUPFAM" id="SSF52777">
    <property type="entry name" value="CoA-dependent acyltransferases"/>
    <property type="match status" value="1"/>
</dbReference>
<protein>
    <submittedName>
        <fullName evidence="4">Uncharacterized protein</fullName>
    </submittedName>
</protein>
<dbReference type="InterPro" id="IPR001242">
    <property type="entry name" value="Condensation_dom"/>
</dbReference>
<proteinExistence type="predicted"/>
<keyword evidence="5" id="KW-1185">Reference proteome</keyword>
<dbReference type="InterPro" id="IPR023213">
    <property type="entry name" value="CAT-like_dom_sf"/>
</dbReference>
<feature type="compositionally biased region" description="Low complexity" evidence="1">
    <location>
        <begin position="607"/>
        <end position="624"/>
    </location>
</feature>
<dbReference type="Pfam" id="PF00668">
    <property type="entry name" value="Condensation"/>
    <property type="match status" value="1"/>
</dbReference>
<name>A0A6N4WJ44_9MYCO</name>
<evidence type="ECO:0000259" key="3">
    <source>
        <dbReference type="Pfam" id="PF00668"/>
    </source>
</evidence>
<dbReference type="InterPro" id="IPR042099">
    <property type="entry name" value="ANL_N_sf"/>
</dbReference>
<dbReference type="SUPFAM" id="SSF56801">
    <property type="entry name" value="Acetyl-CoA synthetase-like"/>
    <property type="match status" value="1"/>
</dbReference>
<dbReference type="GO" id="GO:0008610">
    <property type="term" value="P:lipid biosynthetic process"/>
    <property type="evidence" value="ECO:0007669"/>
    <property type="project" value="UniProtKB-ARBA"/>
</dbReference>
<feature type="domain" description="AMP-dependent synthetase/ligase" evidence="2">
    <location>
        <begin position="233"/>
        <end position="570"/>
    </location>
</feature>
<feature type="region of interest" description="Disordered" evidence="1">
    <location>
        <begin position="607"/>
        <end position="631"/>
    </location>
</feature>
<dbReference type="Gene3D" id="3.30.559.10">
    <property type="entry name" value="Chloramphenicol acetyltransferase-like domain"/>
    <property type="match status" value="1"/>
</dbReference>
<dbReference type="GO" id="GO:0005829">
    <property type="term" value="C:cytosol"/>
    <property type="evidence" value="ECO:0007669"/>
    <property type="project" value="TreeGrafter"/>
</dbReference>
<dbReference type="Proteomes" id="UP000467249">
    <property type="component" value="Chromosome"/>
</dbReference>
<reference evidence="4 5" key="1">
    <citation type="journal article" date="2019" name="Emerg. Microbes Infect.">
        <title>Comprehensive subspecies identification of 175 nontuberculous mycobacteria species based on 7547 genomic profiles.</title>
        <authorList>
            <person name="Matsumoto Y."/>
            <person name="Kinjo T."/>
            <person name="Motooka D."/>
            <person name="Nabeya D."/>
            <person name="Jung N."/>
            <person name="Uechi K."/>
            <person name="Horii T."/>
            <person name="Iida T."/>
            <person name="Fujita J."/>
            <person name="Nakamura S."/>
        </authorList>
    </citation>
    <scope>NUCLEOTIDE SEQUENCE [LARGE SCALE GENOMIC DNA]</scope>
    <source>
        <strain evidence="4 5">JCM 30275</strain>
    </source>
</reference>
<dbReference type="PANTHER" id="PTHR45527">
    <property type="entry name" value="NONRIBOSOMAL PEPTIDE SYNTHETASE"/>
    <property type="match status" value="1"/>
</dbReference>
<feature type="domain" description="Condensation" evidence="3">
    <location>
        <begin position="17"/>
        <end position="211"/>
    </location>
</feature>
<dbReference type="UniPathway" id="UPA00011"/>
<dbReference type="RefSeq" id="WP_281357062.1">
    <property type="nucleotide sequence ID" value="NZ_AP022620.1"/>
</dbReference>
<accession>A0A6N4WJ44</accession>
<dbReference type="GO" id="GO:0044550">
    <property type="term" value="P:secondary metabolite biosynthetic process"/>
    <property type="evidence" value="ECO:0007669"/>
    <property type="project" value="TreeGrafter"/>
</dbReference>
<dbReference type="Pfam" id="PF00501">
    <property type="entry name" value="AMP-binding"/>
    <property type="match status" value="1"/>
</dbReference>
<dbReference type="PANTHER" id="PTHR45527:SF1">
    <property type="entry name" value="FATTY ACID SYNTHASE"/>
    <property type="match status" value="1"/>
</dbReference>
<dbReference type="Gene3D" id="3.30.559.30">
    <property type="entry name" value="Nonribosomal peptide synthetase, condensation domain"/>
    <property type="match status" value="1"/>
</dbReference>
<evidence type="ECO:0000313" key="4">
    <source>
        <dbReference type="EMBL" id="BBZ80084.1"/>
    </source>
</evidence>
<evidence type="ECO:0000256" key="1">
    <source>
        <dbReference type="SAM" id="MobiDB-lite"/>
    </source>
</evidence>
<evidence type="ECO:0000259" key="2">
    <source>
        <dbReference type="Pfam" id="PF00501"/>
    </source>
</evidence>
<sequence>MRGDGFGTRQLELGPRTELSAAAARASVTVGTLLHSAWGIVLGRLTARPDVVFGTVVSGRHGDLPGIEEMVGLLVNTVPVRVRWSPSDTAAQVAGRLAERESTVLDHHHLPLTEAHQISGLPALFDTLVVIENLGSAALSGAELSFGAVTVVEAPHYPLTLMIAVHDTVTLTVTNDRAHVSDAFADSVAAAVRDLLATVVADPGVPCGAVPLGSPLSRPATAPAGTVTALLADAISRNPDRTALVCGDRRVSYTEIDHRAAAFAHRLTEAGVGRGDVVALSMVRDADLVAALWAVIGLGAAYLPVDPTYPQARVSFMLGHARPRAVLVDQIGAAAVAGAIPEGCTVIGSDTVDGGGPWRPVPVGPLDAVSVLYTSGSTGEPKAVVGSHGALAHRVRWALADWPAQVRLAKSSLSFIDGTTELLAGLAAGTCTILADDTAARDGRLMAELIAAHDVAQLVAVPSLAHALAGEHRGELASVRRWILSGEPLESGHIAALRAACPAAAIVNSYGSSEVTGDVLAGEQHGEAVTLGHVVPGTTVRILDHTLSDVPAGAIGEIYVSGEQLARGYLHRPAQTATRFVATPGGAGGCTAPGTSAHCALTAPSCSPAASTSRSRSMATGSSPARSSRCC</sequence>
<dbReference type="GO" id="GO:0043041">
    <property type="term" value="P:amino acid activation for nonribosomal peptide biosynthetic process"/>
    <property type="evidence" value="ECO:0007669"/>
    <property type="project" value="TreeGrafter"/>
</dbReference>
<dbReference type="InterPro" id="IPR020845">
    <property type="entry name" value="AMP-binding_CS"/>
</dbReference>
<dbReference type="Gene3D" id="3.40.50.12780">
    <property type="entry name" value="N-terminal domain of ligase-like"/>
    <property type="match status" value="1"/>
</dbReference>
<dbReference type="GO" id="GO:0003824">
    <property type="term" value="F:catalytic activity"/>
    <property type="evidence" value="ECO:0007669"/>
    <property type="project" value="InterPro"/>
</dbReference>
<dbReference type="GO" id="GO:0031177">
    <property type="term" value="F:phosphopantetheine binding"/>
    <property type="evidence" value="ECO:0007669"/>
    <property type="project" value="TreeGrafter"/>
</dbReference>